<dbReference type="EMBL" id="GBXM01022416">
    <property type="protein sequence ID" value="JAH86161.1"/>
    <property type="molecule type" value="Transcribed_RNA"/>
</dbReference>
<protein>
    <submittedName>
        <fullName evidence="1">Uncharacterized protein</fullName>
    </submittedName>
</protein>
<reference evidence="1" key="1">
    <citation type="submission" date="2014-11" db="EMBL/GenBank/DDBJ databases">
        <authorList>
            <person name="Amaro Gonzalez C."/>
        </authorList>
    </citation>
    <scope>NUCLEOTIDE SEQUENCE</scope>
</reference>
<proteinExistence type="predicted"/>
<organism evidence="1">
    <name type="scientific">Anguilla anguilla</name>
    <name type="common">European freshwater eel</name>
    <name type="synonym">Muraena anguilla</name>
    <dbReference type="NCBI Taxonomy" id="7936"/>
    <lineage>
        <taxon>Eukaryota</taxon>
        <taxon>Metazoa</taxon>
        <taxon>Chordata</taxon>
        <taxon>Craniata</taxon>
        <taxon>Vertebrata</taxon>
        <taxon>Euteleostomi</taxon>
        <taxon>Actinopterygii</taxon>
        <taxon>Neopterygii</taxon>
        <taxon>Teleostei</taxon>
        <taxon>Anguilliformes</taxon>
        <taxon>Anguillidae</taxon>
        <taxon>Anguilla</taxon>
    </lineage>
</organism>
<dbReference type="AlphaFoldDB" id="A0A0E9W763"/>
<evidence type="ECO:0000313" key="1">
    <source>
        <dbReference type="EMBL" id="JAH86161.1"/>
    </source>
</evidence>
<sequence>MTVSLHLCRKLSGSTTSPMIRTIFVISLTPSLITARTENWMKTPTPRSLMKKLLELLMTSLEPDLILSARFCHGRSCTWLPTLKFKRNSIKK</sequence>
<reference evidence="1" key="2">
    <citation type="journal article" date="2015" name="Fish Shellfish Immunol.">
        <title>Early steps in the European eel (Anguilla anguilla)-Vibrio vulnificus interaction in the gills: Role of the RtxA13 toxin.</title>
        <authorList>
            <person name="Callol A."/>
            <person name="Pajuelo D."/>
            <person name="Ebbesson L."/>
            <person name="Teles M."/>
            <person name="MacKenzie S."/>
            <person name="Amaro C."/>
        </authorList>
    </citation>
    <scope>NUCLEOTIDE SEQUENCE</scope>
</reference>
<accession>A0A0E9W763</accession>
<name>A0A0E9W763_ANGAN</name>